<evidence type="ECO:0000256" key="1">
    <source>
        <dbReference type="SAM" id="MobiDB-lite"/>
    </source>
</evidence>
<feature type="region of interest" description="Disordered" evidence="1">
    <location>
        <begin position="36"/>
        <end position="89"/>
    </location>
</feature>
<gene>
    <name evidence="3" type="ORF">SEMRO_1163_G247980.1</name>
</gene>
<name>A0A9N8EJ47_9STRA</name>
<feature type="region of interest" description="Disordered" evidence="1">
    <location>
        <begin position="362"/>
        <end position="388"/>
    </location>
</feature>
<feature type="signal peptide" evidence="2">
    <location>
        <begin position="1"/>
        <end position="20"/>
    </location>
</feature>
<evidence type="ECO:0000256" key="2">
    <source>
        <dbReference type="SAM" id="SignalP"/>
    </source>
</evidence>
<feature type="chain" id="PRO_5040290128" description="Membrane-associated protein" evidence="2">
    <location>
        <begin position="21"/>
        <end position="578"/>
    </location>
</feature>
<dbReference type="Proteomes" id="UP001153069">
    <property type="component" value="Unassembled WGS sequence"/>
</dbReference>
<keyword evidence="2" id="KW-0732">Signal</keyword>
<feature type="region of interest" description="Disordered" evidence="1">
    <location>
        <begin position="233"/>
        <end position="282"/>
    </location>
</feature>
<protein>
    <recommendedName>
        <fullName evidence="5">Membrane-associated protein</fullName>
    </recommendedName>
</protein>
<evidence type="ECO:0000313" key="4">
    <source>
        <dbReference type="Proteomes" id="UP001153069"/>
    </source>
</evidence>
<reference evidence="3" key="1">
    <citation type="submission" date="2020-06" db="EMBL/GenBank/DDBJ databases">
        <authorList>
            <consortium name="Plant Systems Biology data submission"/>
        </authorList>
    </citation>
    <scope>NUCLEOTIDE SEQUENCE</scope>
    <source>
        <strain evidence="3">D6</strain>
    </source>
</reference>
<evidence type="ECO:0000313" key="3">
    <source>
        <dbReference type="EMBL" id="CAB9521094.1"/>
    </source>
</evidence>
<proteinExistence type="predicted"/>
<sequence length="578" mass="65122">MTTSLRRNVLSSLTILVVLGSLMRERQITNVFQTNYTGGGRAKRSLSSSSHNLYQQQAQQEDGEHKSHASSSSSAQTKKQQRLPPEDDIHSRHVTVLPLQEWEQASLRGLYQAQQEPFAKDQQQMANDSCHPPKGIPKACCLGTFAGMGRIIHNRRHQCDPSALEQLASSYDASNDKNEEECHVCALLEQLHQTNQTMAFVGDSMSHQIFQGLLCEFYRRNYQIHETTFHFPLATTKQQQQRGSARGKQQPRKESSSQTTTTTTTEDGHVHVSLPEPTNRRCHGGNSINHCLHMMRRVQISSPLLKSNVTLQFFHQYRLPFADPQQEQMVLTAADILVVNFGLHWGANYNNGILATTNMTTTMDKRRHRPSPRRTQESRMLTAPDNPPTPGHLQNTLAAFLQTAKQSSSRIWIRETSMQHFDADGGDYSFVKHRATKRQQRQAPTTNGTSSVRVERSPVQCVPYFRANTTTTSTTAGWRERVIQEAAHQANYSVRRLQEEVVVPDNNNQRFDSDHASVTILPFADWTKPLYALHPYDDRGGTGGGGGGDCTHYCSSPFLYLPLWKSMQYAMSSQDAGV</sequence>
<accession>A0A9N8EJ47</accession>
<evidence type="ECO:0008006" key="5">
    <source>
        <dbReference type="Google" id="ProtNLM"/>
    </source>
</evidence>
<comment type="caution">
    <text evidence="3">The sequence shown here is derived from an EMBL/GenBank/DDBJ whole genome shotgun (WGS) entry which is preliminary data.</text>
</comment>
<keyword evidence="4" id="KW-1185">Reference proteome</keyword>
<dbReference type="AlphaFoldDB" id="A0A9N8EJ47"/>
<organism evidence="3 4">
    <name type="scientific">Seminavis robusta</name>
    <dbReference type="NCBI Taxonomy" id="568900"/>
    <lineage>
        <taxon>Eukaryota</taxon>
        <taxon>Sar</taxon>
        <taxon>Stramenopiles</taxon>
        <taxon>Ochrophyta</taxon>
        <taxon>Bacillariophyta</taxon>
        <taxon>Bacillariophyceae</taxon>
        <taxon>Bacillariophycidae</taxon>
        <taxon>Naviculales</taxon>
        <taxon>Naviculaceae</taxon>
        <taxon>Seminavis</taxon>
    </lineage>
</organism>
<feature type="compositionally biased region" description="Polar residues" evidence="1">
    <location>
        <begin position="45"/>
        <end position="60"/>
    </location>
</feature>
<feature type="region of interest" description="Disordered" evidence="1">
    <location>
        <begin position="435"/>
        <end position="454"/>
    </location>
</feature>
<dbReference type="EMBL" id="CAICTM010001161">
    <property type="protein sequence ID" value="CAB9521094.1"/>
    <property type="molecule type" value="Genomic_DNA"/>
</dbReference>
<feature type="compositionally biased region" description="Low complexity" evidence="1">
    <location>
        <begin position="69"/>
        <end position="78"/>
    </location>
</feature>
<feature type="compositionally biased region" description="Polar residues" evidence="1">
    <location>
        <begin position="441"/>
        <end position="452"/>
    </location>
</feature>